<dbReference type="PANTHER" id="PTHR10519">
    <property type="entry name" value="GABA-B RECEPTOR"/>
    <property type="match status" value="1"/>
</dbReference>
<keyword evidence="7" id="KW-0325">Glycoprotein</keyword>
<dbReference type="GO" id="GO:0004965">
    <property type="term" value="F:G protein-coupled GABA receptor activity"/>
    <property type="evidence" value="ECO:0007669"/>
    <property type="project" value="InterPro"/>
</dbReference>
<gene>
    <name evidence="10" type="ORF">OFUS_LOCUS15972</name>
</gene>
<evidence type="ECO:0000256" key="5">
    <source>
        <dbReference type="ARBA" id="ARBA00023136"/>
    </source>
</evidence>
<dbReference type="PANTHER" id="PTHR10519:SF20">
    <property type="entry name" value="G-PROTEIN COUPLED RECEPTOR 156-RELATED"/>
    <property type="match status" value="1"/>
</dbReference>
<evidence type="ECO:0000256" key="8">
    <source>
        <dbReference type="ARBA" id="ARBA00023224"/>
    </source>
</evidence>
<evidence type="ECO:0000256" key="7">
    <source>
        <dbReference type="ARBA" id="ARBA00023180"/>
    </source>
</evidence>
<dbReference type="GO" id="GO:0038039">
    <property type="term" value="C:G protein-coupled receptor heterodimeric complex"/>
    <property type="evidence" value="ECO:0007669"/>
    <property type="project" value="TreeGrafter"/>
</dbReference>
<dbReference type="InterPro" id="IPR001828">
    <property type="entry name" value="ANF_lig-bd_rcpt"/>
</dbReference>
<keyword evidence="8" id="KW-0807">Transducer</keyword>
<reference evidence="10" key="1">
    <citation type="submission" date="2022-03" db="EMBL/GenBank/DDBJ databases">
        <authorList>
            <person name="Martin C."/>
        </authorList>
    </citation>
    <scope>NUCLEOTIDE SEQUENCE</scope>
</reference>
<keyword evidence="4" id="KW-0297">G-protein coupled receptor</keyword>
<feature type="non-terminal residue" evidence="10">
    <location>
        <position position="263"/>
    </location>
</feature>
<dbReference type="Pfam" id="PF01094">
    <property type="entry name" value="ANF_receptor"/>
    <property type="match status" value="1"/>
</dbReference>
<evidence type="ECO:0000313" key="11">
    <source>
        <dbReference type="Proteomes" id="UP000749559"/>
    </source>
</evidence>
<dbReference type="EMBL" id="CAIIXF020000008">
    <property type="protein sequence ID" value="CAH1790804.1"/>
    <property type="molecule type" value="Genomic_DNA"/>
</dbReference>
<dbReference type="SUPFAM" id="SSF53822">
    <property type="entry name" value="Periplasmic binding protein-like I"/>
    <property type="match status" value="1"/>
</dbReference>
<dbReference type="GO" id="GO:0007214">
    <property type="term" value="P:gamma-aminobutyric acid signaling pathway"/>
    <property type="evidence" value="ECO:0007669"/>
    <property type="project" value="TreeGrafter"/>
</dbReference>
<evidence type="ECO:0000256" key="6">
    <source>
        <dbReference type="ARBA" id="ARBA00023170"/>
    </source>
</evidence>
<feature type="non-terminal residue" evidence="10">
    <location>
        <position position="1"/>
    </location>
</feature>
<protein>
    <recommendedName>
        <fullName evidence="9">Receptor ligand binding region domain-containing protein</fullName>
    </recommendedName>
</protein>
<proteinExistence type="predicted"/>
<evidence type="ECO:0000256" key="2">
    <source>
        <dbReference type="ARBA" id="ARBA00022692"/>
    </source>
</evidence>
<dbReference type="Proteomes" id="UP000749559">
    <property type="component" value="Unassembled WGS sequence"/>
</dbReference>
<keyword evidence="5" id="KW-0472">Membrane</keyword>
<dbReference type="OrthoDB" id="5984008at2759"/>
<sequence length="263" mass="30498">FKEEIGKRNVTVGAEILFDIDSSSPDIIWESLKDIRIFVVFAPHMGSIGMLPLQYMLCKLYKHGYYGRHHVILSYYPTVQEQWDSVDETNFECSRSQMFEVLQGALGCSLSVSTLLEKYDNERHFKTNQTYTELRYIVKPRSNDEVRRYYQSFLYDTIWATALAINKTIQDYGGVNEVKNYKFNEDSTKLLLNSLYDSLLKVDFQGISGHFYYNNTRGFRQFKTYIGLFGSEGELSTSIGYVVVDKKEVAITQPDDIIWKSKG</sequence>
<keyword evidence="3" id="KW-1133">Transmembrane helix</keyword>
<dbReference type="Gene3D" id="3.40.50.2300">
    <property type="match status" value="1"/>
</dbReference>
<feature type="domain" description="Receptor ligand binding region" evidence="9">
    <location>
        <begin position="1"/>
        <end position="222"/>
    </location>
</feature>
<keyword evidence="6" id="KW-0675">Receptor</keyword>
<name>A0A8S4PH85_OWEFU</name>
<comment type="subcellular location">
    <subcellularLocation>
        <location evidence="1">Membrane</location>
    </subcellularLocation>
</comment>
<keyword evidence="11" id="KW-1185">Reference proteome</keyword>
<dbReference type="InterPro" id="IPR028082">
    <property type="entry name" value="Peripla_BP_I"/>
</dbReference>
<dbReference type="AlphaFoldDB" id="A0A8S4PH85"/>
<evidence type="ECO:0000256" key="3">
    <source>
        <dbReference type="ARBA" id="ARBA00022989"/>
    </source>
</evidence>
<evidence type="ECO:0000259" key="9">
    <source>
        <dbReference type="Pfam" id="PF01094"/>
    </source>
</evidence>
<evidence type="ECO:0000313" key="10">
    <source>
        <dbReference type="EMBL" id="CAH1790804.1"/>
    </source>
</evidence>
<organism evidence="10 11">
    <name type="scientific">Owenia fusiformis</name>
    <name type="common">Polychaete worm</name>
    <dbReference type="NCBI Taxonomy" id="6347"/>
    <lineage>
        <taxon>Eukaryota</taxon>
        <taxon>Metazoa</taxon>
        <taxon>Spiralia</taxon>
        <taxon>Lophotrochozoa</taxon>
        <taxon>Annelida</taxon>
        <taxon>Polychaeta</taxon>
        <taxon>Sedentaria</taxon>
        <taxon>Canalipalpata</taxon>
        <taxon>Sabellida</taxon>
        <taxon>Oweniida</taxon>
        <taxon>Oweniidae</taxon>
        <taxon>Owenia</taxon>
    </lineage>
</organism>
<accession>A0A8S4PH85</accession>
<evidence type="ECO:0000256" key="1">
    <source>
        <dbReference type="ARBA" id="ARBA00004370"/>
    </source>
</evidence>
<keyword evidence="2" id="KW-0812">Transmembrane</keyword>
<dbReference type="InterPro" id="IPR002455">
    <property type="entry name" value="GPCR3_GABA-B"/>
</dbReference>
<comment type="caution">
    <text evidence="10">The sequence shown here is derived from an EMBL/GenBank/DDBJ whole genome shotgun (WGS) entry which is preliminary data.</text>
</comment>
<evidence type="ECO:0000256" key="4">
    <source>
        <dbReference type="ARBA" id="ARBA00023040"/>
    </source>
</evidence>